<organism evidence="10 11">
    <name type="scientific">Mortierella hygrophila</name>
    <dbReference type="NCBI Taxonomy" id="979708"/>
    <lineage>
        <taxon>Eukaryota</taxon>
        <taxon>Fungi</taxon>
        <taxon>Fungi incertae sedis</taxon>
        <taxon>Mucoromycota</taxon>
        <taxon>Mortierellomycotina</taxon>
        <taxon>Mortierellomycetes</taxon>
        <taxon>Mortierellales</taxon>
        <taxon>Mortierellaceae</taxon>
        <taxon>Mortierella</taxon>
    </lineage>
</organism>
<accession>A0A9P6F9P5</accession>
<dbReference type="GO" id="GO:0006281">
    <property type="term" value="P:DNA repair"/>
    <property type="evidence" value="ECO:0007669"/>
    <property type="project" value="UniProtKB-UniRule"/>
</dbReference>
<dbReference type="GO" id="GO:0006310">
    <property type="term" value="P:DNA recombination"/>
    <property type="evidence" value="ECO:0007669"/>
    <property type="project" value="UniProtKB-UniRule"/>
</dbReference>
<reference evidence="10" key="1">
    <citation type="journal article" date="2020" name="Fungal Divers.">
        <title>Resolving the Mortierellaceae phylogeny through synthesis of multi-gene phylogenetics and phylogenomics.</title>
        <authorList>
            <person name="Vandepol N."/>
            <person name="Liber J."/>
            <person name="Desiro A."/>
            <person name="Na H."/>
            <person name="Kennedy M."/>
            <person name="Barry K."/>
            <person name="Grigoriev I.V."/>
            <person name="Miller A.N."/>
            <person name="O'Donnell K."/>
            <person name="Stajich J.E."/>
            <person name="Bonito G."/>
        </authorList>
    </citation>
    <scope>NUCLEOTIDE SEQUENCE</scope>
    <source>
        <strain evidence="10">NRRL 2591</strain>
    </source>
</reference>
<dbReference type="GO" id="GO:0030915">
    <property type="term" value="C:Smc5-Smc6 complex"/>
    <property type="evidence" value="ECO:0007669"/>
    <property type="project" value="UniProtKB-UniRule"/>
</dbReference>
<dbReference type="InterPro" id="IPR029225">
    <property type="entry name" value="Nse4_Nse3-bd"/>
</dbReference>
<evidence type="ECO:0000256" key="5">
    <source>
        <dbReference type="ARBA" id="ARBA00023204"/>
    </source>
</evidence>
<comment type="caution">
    <text evidence="10">The sequence shown here is derived from an EMBL/GenBank/DDBJ whole genome shotgun (WGS) entry which is preliminary data.</text>
</comment>
<evidence type="ECO:0000256" key="1">
    <source>
        <dbReference type="ARBA" id="ARBA00004123"/>
    </source>
</evidence>
<comment type="subunit">
    <text evidence="7">Component of the SMC5-SMC6 complex.</text>
</comment>
<dbReference type="EMBL" id="JAAAXW010000077">
    <property type="protein sequence ID" value="KAF9545134.1"/>
    <property type="molecule type" value="Genomic_DNA"/>
</dbReference>
<keyword evidence="11" id="KW-1185">Reference proteome</keyword>
<dbReference type="GO" id="GO:0005634">
    <property type="term" value="C:nucleus"/>
    <property type="evidence" value="ECO:0007669"/>
    <property type="project" value="UniProtKB-SubCell"/>
</dbReference>
<keyword evidence="4 7" id="KW-0233">DNA recombination</keyword>
<comment type="function">
    <text evidence="7">Component of the SMC5-SMC6 complex, that promotes sister chromatid alignment after DNA damage and facilitates double-stranded DNA breaks (DSBs) repair via homologous recombination between sister chromatids.</text>
</comment>
<dbReference type="Pfam" id="PF08743">
    <property type="entry name" value="Nse4_C"/>
    <property type="match status" value="1"/>
</dbReference>
<keyword evidence="6 7" id="KW-0539">Nucleus</keyword>
<evidence type="ECO:0000256" key="7">
    <source>
        <dbReference type="RuleBase" id="RU365071"/>
    </source>
</evidence>
<keyword evidence="5 7" id="KW-0234">DNA repair</keyword>
<protein>
    <recommendedName>
        <fullName evidence="7">Non-structural maintenance of chromosomes element 4</fullName>
    </recommendedName>
</protein>
<dbReference type="InterPro" id="IPR027786">
    <property type="entry name" value="Nse4/EID"/>
</dbReference>
<evidence type="ECO:0000256" key="3">
    <source>
        <dbReference type="ARBA" id="ARBA00022763"/>
    </source>
</evidence>
<dbReference type="PANTHER" id="PTHR16140">
    <property type="entry name" value="NON-STRUCTURAL MAINTENANCE OF CHROMOSOMES ELEMENT 4"/>
    <property type="match status" value="1"/>
</dbReference>
<dbReference type="Proteomes" id="UP000723463">
    <property type="component" value="Unassembled WGS sequence"/>
</dbReference>
<feature type="domain" description="Non-structural maintenance of chromosome element 4 C-terminal" evidence="8">
    <location>
        <begin position="213"/>
        <end position="322"/>
    </location>
</feature>
<keyword evidence="3 7" id="KW-0227">DNA damage</keyword>
<comment type="similarity">
    <text evidence="2 7">Belongs to the NSE4 family.</text>
</comment>
<evidence type="ECO:0000256" key="4">
    <source>
        <dbReference type="ARBA" id="ARBA00023172"/>
    </source>
</evidence>
<dbReference type="InterPro" id="IPR014854">
    <property type="entry name" value="Nse4_C"/>
</dbReference>
<evidence type="ECO:0000259" key="9">
    <source>
        <dbReference type="Pfam" id="PF15412"/>
    </source>
</evidence>
<evidence type="ECO:0000313" key="11">
    <source>
        <dbReference type="Proteomes" id="UP000723463"/>
    </source>
</evidence>
<sequence>MDVDQSRVFNEEEEVKKREEKERIKLEKRQVRQGYRSLIATTEANRKELMNPTNNGLLENVEKANELFKKVFGTNEATMDARVLVNAADLGVQKAKQLRMGQGGFDENEYVTRLISKMGGHEIDNEQQAMDWTKVGKIAMKWSRKVPTMDFLLGPMAVEHKTRTMAQRTRVVRDPKAMRKPQELREEDIARQENETTKNVMQVNNILEELNRKVNLFELVINPESFGQTVENIFYLSFLVRDGKASILEVDMADPNLGDVDEDGEPWVPAEGANVQPMVELTEVPTAEDYQGGLLKKQMVLEIDMATWRHLIEVYGIRRTLIPTRVSREAQEKGKWYG</sequence>
<evidence type="ECO:0000259" key="8">
    <source>
        <dbReference type="Pfam" id="PF08743"/>
    </source>
</evidence>
<name>A0A9P6F9P5_9FUNG</name>
<proteinExistence type="inferred from homology"/>
<evidence type="ECO:0000313" key="10">
    <source>
        <dbReference type="EMBL" id="KAF9545134.1"/>
    </source>
</evidence>
<gene>
    <name evidence="10" type="primary">NSE4</name>
    <name evidence="10" type="ORF">EC957_011204</name>
</gene>
<evidence type="ECO:0000256" key="2">
    <source>
        <dbReference type="ARBA" id="ARBA00008997"/>
    </source>
</evidence>
<feature type="domain" description="Nse4/EID protein Nse3/MAGE-binding" evidence="9">
    <location>
        <begin position="80"/>
        <end position="126"/>
    </location>
</feature>
<dbReference type="Pfam" id="PF15412">
    <property type="entry name" value="Nse4-Nse3_bdg"/>
    <property type="match status" value="1"/>
</dbReference>
<dbReference type="AlphaFoldDB" id="A0A9P6F9P5"/>
<evidence type="ECO:0000256" key="6">
    <source>
        <dbReference type="ARBA" id="ARBA00023242"/>
    </source>
</evidence>
<comment type="subcellular location">
    <subcellularLocation>
        <location evidence="1 7">Nucleus</location>
    </subcellularLocation>
</comment>
<dbReference type="PANTHER" id="PTHR16140:SF0">
    <property type="entry name" value="NON-STRUCTURAL MAINTENANCE OF CHROMOSOMES ELEMENT 4"/>
    <property type="match status" value="1"/>
</dbReference>